<dbReference type="EMBL" id="RYYR01000024">
    <property type="protein sequence ID" value="RUL49604.1"/>
    <property type="molecule type" value="Genomic_DNA"/>
</dbReference>
<sequence length="336" mass="38374">MMLQEVDILIVGAGISGLMAAEKLKENSDKTVLLIDKSRSPGGRLATRRIEQGKFDHGAQFFTVRSNIFKEKVQKWVEQGWVFPWFSKEHPRYASVNGMNQLAKHLAHSHKVEYNLLAETVAVQENGDYVVTMRDLMNNTSRSIRAKSIIMTCPTPQVLQILQRSQYEIDQEDFQQLADVSYTNCLTLLLSMKDDFALQNEYLYEPVPGVIAWIADNRQKGISQESSVTVHLDPQWSITHFEKSDTEILKEIMPHLQVVFADRTEWDIPYQVKRWRYAQAYNLIKAPYLDVNPHHPFVICGDAFSSIKGDVASKIENAALSGIYTADYLSKEKCVL</sequence>
<proteinExistence type="predicted"/>
<gene>
    <name evidence="2" type="ORF">EK386_15045</name>
</gene>
<dbReference type="GO" id="GO:0016491">
    <property type="term" value="F:oxidoreductase activity"/>
    <property type="evidence" value="ECO:0007669"/>
    <property type="project" value="InterPro"/>
</dbReference>
<dbReference type="Pfam" id="PF13450">
    <property type="entry name" value="NAD_binding_8"/>
    <property type="match status" value="1"/>
</dbReference>
<dbReference type="Gene3D" id="3.90.660.10">
    <property type="match status" value="1"/>
</dbReference>
<name>A0A432L920_9BACI</name>
<dbReference type="InterPro" id="IPR036188">
    <property type="entry name" value="FAD/NAD-bd_sf"/>
</dbReference>
<evidence type="ECO:0000313" key="3">
    <source>
        <dbReference type="Proteomes" id="UP000287910"/>
    </source>
</evidence>
<dbReference type="InterPro" id="IPR002937">
    <property type="entry name" value="Amino_oxidase"/>
</dbReference>
<dbReference type="Gene3D" id="3.50.50.60">
    <property type="entry name" value="FAD/NAD(P)-binding domain"/>
    <property type="match status" value="1"/>
</dbReference>
<dbReference type="AlphaFoldDB" id="A0A432L920"/>
<comment type="caution">
    <text evidence="2">The sequence shown here is derived from an EMBL/GenBank/DDBJ whole genome shotgun (WGS) entry which is preliminary data.</text>
</comment>
<reference evidence="2 3" key="1">
    <citation type="submission" date="2018-12" db="EMBL/GenBank/DDBJ databases">
        <title>Lysinibacillus antri sp. nov., isolated from a cave soil.</title>
        <authorList>
            <person name="Narsing Rao M.P."/>
            <person name="Zhang H."/>
            <person name="Dong Z.-Y."/>
            <person name="Niu X.-K."/>
            <person name="Zhang K."/>
            <person name="Fang B.-Z."/>
            <person name="Kang Y.-Q."/>
            <person name="Xiao M."/>
            <person name="Li W.-J."/>
        </authorList>
    </citation>
    <scope>NUCLEOTIDE SEQUENCE [LARGE SCALE GENOMIC DNA]</scope>
    <source>
        <strain evidence="2 3">SYSU K30002</strain>
    </source>
</reference>
<dbReference type="SUPFAM" id="SSF51905">
    <property type="entry name" value="FAD/NAD(P)-binding domain"/>
    <property type="match status" value="1"/>
</dbReference>
<accession>A0A432L920</accession>
<keyword evidence="3" id="KW-1185">Reference proteome</keyword>
<dbReference type="Pfam" id="PF01593">
    <property type="entry name" value="Amino_oxidase"/>
    <property type="match status" value="1"/>
</dbReference>
<feature type="domain" description="Amine oxidase" evidence="1">
    <location>
        <begin position="96"/>
        <end position="327"/>
    </location>
</feature>
<dbReference type="Proteomes" id="UP000287910">
    <property type="component" value="Unassembled WGS sequence"/>
</dbReference>
<organism evidence="2 3">
    <name type="scientific">Lysinibacillus antri</name>
    <dbReference type="NCBI Taxonomy" id="2498145"/>
    <lineage>
        <taxon>Bacteria</taxon>
        <taxon>Bacillati</taxon>
        <taxon>Bacillota</taxon>
        <taxon>Bacilli</taxon>
        <taxon>Bacillales</taxon>
        <taxon>Bacillaceae</taxon>
        <taxon>Lysinibacillus</taxon>
    </lineage>
</organism>
<evidence type="ECO:0000259" key="1">
    <source>
        <dbReference type="Pfam" id="PF01593"/>
    </source>
</evidence>
<protein>
    <submittedName>
        <fullName evidence="2">FAD-dependent oxidoreductase</fullName>
    </submittedName>
</protein>
<evidence type="ECO:0000313" key="2">
    <source>
        <dbReference type="EMBL" id="RUL49604.1"/>
    </source>
</evidence>
<dbReference type="PANTHER" id="PTHR16128:SF5">
    <property type="entry name" value="FAD_NAD(P)-BINDING OXIDOREDUCTASE FAMILY PROTEIN"/>
    <property type="match status" value="1"/>
</dbReference>
<dbReference type="PANTHER" id="PTHR16128">
    <property type="entry name" value="FAD/NAD(P)-BINDING OXIDOREDUCTASE FAMILY PROTEIN"/>
    <property type="match status" value="1"/>
</dbReference>